<keyword evidence="1" id="KW-0812">Transmembrane</keyword>
<keyword evidence="3" id="KW-1185">Reference proteome</keyword>
<dbReference type="RefSeq" id="WP_039349025.1">
    <property type="nucleotide sequence ID" value="NZ_FOLA01000003.1"/>
</dbReference>
<sequence>MKTKLLIPANILIPLALFGAIFTVFTVSFDLTSFGIPLAAGKFLTYIAFLCSFLVALVLISDVFRNNIPGKYLWTLGFLISGGITGLFYLRSRPKYFVQA</sequence>
<dbReference type="Proteomes" id="UP000031473">
    <property type="component" value="Unassembled WGS sequence"/>
</dbReference>
<evidence type="ECO:0000256" key="1">
    <source>
        <dbReference type="SAM" id="Phobius"/>
    </source>
</evidence>
<dbReference type="OrthoDB" id="1261497at2"/>
<accession>A0A0C1F9B2</accession>
<feature type="transmembrane region" description="Helical" evidence="1">
    <location>
        <begin position="43"/>
        <end position="60"/>
    </location>
</feature>
<feature type="transmembrane region" description="Helical" evidence="1">
    <location>
        <begin position="6"/>
        <end position="31"/>
    </location>
</feature>
<dbReference type="AlphaFoldDB" id="A0A0C1F9B2"/>
<organism evidence="2 3">
    <name type="scientific">Kaistella jeonii</name>
    <dbReference type="NCBI Taxonomy" id="266749"/>
    <lineage>
        <taxon>Bacteria</taxon>
        <taxon>Pseudomonadati</taxon>
        <taxon>Bacteroidota</taxon>
        <taxon>Flavobacteriia</taxon>
        <taxon>Flavobacteriales</taxon>
        <taxon>Weeksellaceae</taxon>
        <taxon>Chryseobacterium group</taxon>
        <taxon>Kaistella</taxon>
    </lineage>
</organism>
<name>A0A0C1F9B2_9FLAO</name>
<feature type="transmembrane region" description="Helical" evidence="1">
    <location>
        <begin position="72"/>
        <end position="90"/>
    </location>
</feature>
<reference evidence="2 3" key="1">
    <citation type="submission" date="2014-10" db="EMBL/GenBank/DDBJ databases">
        <title>Kaistella jeonii genome.</title>
        <authorList>
            <person name="Clayton J.T."/>
            <person name="Newman J.D."/>
        </authorList>
    </citation>
    <scope>NUCLEOTIDE SEQUENCE [LARGE SCALE GENOMIC DNA]</scope>
    <source>
        <strain evidence="2 3">DSM 17048</strain>
    </source>
</reference>
<comment type="caution">
    <text evidence="2">The sequence shown here is derived from an EMBL/GenBank/DDBJ whole genome shotgun (WGS) entry which is preliminary data.</text>
</comment>
<protein>
    <submittedName>
        <fullName evidence="2">Uncharacterized protein</fullName>
    </submittedName>
</protein>
<evidence type="ECO:0000313" key="2">
    <source>
        <dbReference type="EMBL" id="KIA89732.1"/>
    </source>
</evidence>
<keyword evidence="1" id="KW-0472">Membrane</keyword>
<dbReference type="EMBL" id="JSYL01000002">
    <property type="protein sequence ID" value="KIA89732.1"/>
    <property type="molecule type" value="Genomic_DNA"/>
</dbReference>
<keyword evidence="1" id="KW-1133">Transmembrane helix</keyword>
<proteinExistence type="predicted"/>
<dbReference type="STRING" id="266749.SAMN05421876_103163"/>
<gene>
    <name evidence="2" type="ORF">OA86_03660</name>
</gene>
<evidence type="ECO:0000313" key="3">
    <source>
        <dbReference type="Proteomes" id="UP000031473"/>
    </source>
</evidence>